<comment type="caution">
    <text evidence="3">The sequence shown here is derived from an EMBL/GenBank/DDBJ whole genome shotgun (WGS) entry which is preliminary data.</text>
</comment>
<gene>
    <name evidence="3" type="ORF">HALTITAN_0052</name>
</gene>
<sequence length="323" mass="34950">MIGYLMISASPANRREKRAVNRFGIIHYVKEEIVTTAEYYLLDVFTDQPFTGNPLAVFLEADGLAASTMQALANELNLAETVFLSSATEPNHYPMRIFTPTRELPFAGHPTVGTAHLLRELDLVNREQGVVLHPSIGKLVVKYEQDRATFKTAQPAMITDSTIDRTTAVELLGLDIHQVKGDPVIASFGLPFHLIELTDVAALESVRISTTAWASAVMSSSAVQIYLYVIEQQGGAETVVHSRMFCMHSSICEDPATGSAAAALTGYLASLQPGTLHCKIHQGVEMGRPSVIHTAANGEVKPGLVTVGGNAKVVGKGEFYLER</sequence>
<proteinExistence type="inferred from homology"/>
<reference evidence="3 4" key="1">
    <citation type="journal article" date="2013" name="Genome Announc.">
        <title>Draft Genome of the Marine Gammaproteobacterium Halomonas titanicae.</title>
        <authorList>
            <person name="Sanchez-Porro C."/>
            <person name="de la Haba R.R."/>
            <person name="Cruz-Hernandez N."/>
            <person name="Gonzalez J.M."/>
            <person name="Reyes-Guirao C."/>
            <person name="Navarro-Sampedro L."/>
            <person name="Carballo M."/>
            <person name="Ventosa A."/>
        </authorList>
    </citation>
    <scope>NUCLEOTIDE SEQUENCE [LARGE SCALE GENOMIC DNA]</scope>
    <source>
        <strain evidence="3 4">BH1</strain>
    </source>
</reference>
<name>L9UCM2_9GAMM</name>
<dbReference type="GO" id="GO:0016853">
    <property type="term" value="F:isomerase activity"/>
    <property type="evidence" value="ECO:0007669"/>
    <property type="project" value="TreeGrafter"/>
</dbReference>
<feature type="active site" evidence="2">
    <location>
        <position position="80"/>
    </location>
</feature>
<dbReference type="AlphaFoldDB" id="L9UCM2"/>
<dbReference type="Gene3D" id="3.10.310.10">
    <property type="entry name" value="Diaminopimelate Epimerase, Chain A, domain 1"/>
    <property type="match status" value="2"/>
</dbReference>
<dbReference type="Proteomes" id="UP000011651">
    <property type="component" value="Unassembled WGS sequence"/>
</dbReference>
<protein>
    <submittedName>
        <fullName evidence="3">Phenazine biosynthesis PhzC/PhzF protein</fullName>
    </submittedName>
</protein>
<evidence type="ECO:0000313" key="3">
    <source>
        <dbReference type="EMBL" id="ELY22452.1"/>
    </source>
</evidence>
<dbReference type="Pfam" id="PF02567">
    <property type="entry name" value="PhzC-PhzF"/>
    <property type="match status" value="1"/>
</dbReference>
<dbReference type="PIRSF" id="PIRSF016184">
    <property type="entry name" value="PhzC_PhzF"/>
    <property type="match status" value="1"/>
</dbReference>
<comment type="similarity">
    <text evidence="1">Belongs to the PhzF family.</text>
</comment>
<dbReference type="NCBIfam" id="TIGR00654">
    <property type="entry name" value="PhzF_family"/>
    <property type="match status" value="1"/>
</dbReference>
<evidence type="ECO:0000256" key="2">
    <source>
        <dbReference type="PIRSR" id="PIRSR016184-1"/>
    </source>
</evidence>
<dbReference type="PATRIC" id="fig|1204738.3.peg.81"/>
<dbReference type="InterPro" id="IPR003719">
    <property type="entry name" value="Phenazine_PhzF-like"/>
</dbReference>
<dbReference type="PANTHER" id="PTHR13774">
    <property type="entry name" value="PHENAZINE BIOSYNTHESIS PROTEIN"/>
    <property type="match status" value="1"/>
</dbReference>
<evidence type="ECO:0000256" key="1">
    <source>
        <dbReference type="ARBA" id="ARBA00008270"/>
    </source>
</evidence>
<accession>L9UCM2</accession>
<dbReference type="PANTHER" id="PTHR13774:SF32">
    <property type="entry name" value="ANTISENSE-ENHANCING SEQUENCE 1"/>
    <property type="match status" value="1"/>
</dbReference>
<dbReference type="EMBL" id="AOPO01000001">
    <property type="protein sequence ID" value="ELY22452.1"/>
    <property type="molecule type" value="Genomic_DNA"/>
</dbReference>
<evidence type="ECO:0000313" key="4">
    <source>
        <dbReference type="Proteomes" id="UP000011651"/>
    </source>
</evidence>
<organism evidence="3 4">
    <name type="scientific">Vreelandella titanicae BH1</name>
    <dbReference type="NCBI Taxonomy" id="1204738"/>
    <lineage>
        <taxon>Bacteria</taxon>
        <taxon>Pseudomonadati</taxon>
        <taxon>Pseudomonadota</taxon>
        <taxon>Gammaproteobacteria</taxon>
        <taxon>Oceanospirillales</taxon>
        <taxon>Halomonadaceae</taxon>
        <taxon>Vreelandella</taxon>
    </lineage>
</organism>
<dbReference type="SUPFAM" id="SSF54506">
    <property type="entry name" value="Diaminopimelate epimerase-like"/>
    <property type="match status" value="1"/>
</dbReference>
<dbReference type="GO" id="GO:0005737">
    <property type="term" value="C:cytoplasm"/>
    <property type="evidence" value="ECO:0007669"/>
    <property type="project" value="TreeGrafter"/>
</dbReference>